<protein>
    <submittedName>
        <fullName evidence="1">Uncharacterized protein (DUF1697 family)</fullName>
    </submittedName>
</protein>
<dbReference type="PIRSF" id="PIRSF008502">
    <property type="entry name" value="UCP008502"/>
    <property type="match status" value="1"/>
</dbReference>
<dbReference type="InterPro" id="IPR012545">
    <property type="entry name" value="DUF1697"/>
</dbReference>
<sequence>MKSYVAFLRGINVGGINIKMADLKKAFEDLGLQRVKTVLASGNVLFESDGDDPAALKKRLEAKLSERFDYEAWVVLEELGRVRDIVDAYPFVADRDGWHAYVLLASSAASLEELARVRDELDPGVERVAPGDGVLYWEVVRSRSTESAFGKLSSKARYKSTTTVRNLKTLRKLLT</sequence>
<dbReference type="Proteomes" id="UP000569951">
    <property type="component" value="Unassembled WGS sequence"/>
</dbReference>
<dbReference type="RefSeq" id="WP_183987846.1">
    <property type="nucleotide sequence ID" value="NZ_JACHHG010000009.1"/>
</dbReference>
<dbReference type="SUPFAM" id="SSF160379">
    <property type="entry name" value="SP0830-like"/>
    <property type="match status" value="1"/>
</dbReference>
<reference evidence="1 2" key="1">
    <citation type="submission" date="2020-08" db="EMBL/GenBank/DDBJ databases">
        <title>Genomic Encyclopedia of Type Strains, Phase IV (KMG-IV): sequencing the most valuable type-strain genomes for metagenomic binning, comparative biology and taxonomic classification.</title>
        <authorList>
            <person name="Goeker M."/>
        </authorList>
    </citation>
    <scope>NUCLEOTIDE SEQUENCE [LARGE SCALE GENOMIC DNA]</scope>
    <source>
        <strain evidence="1 2">DSM 21458</strain>
    </source>
</reference>
<organism evidence="1 2">
    <name type="scientific">Deinobacterium chartae</name>
    <dbReference type="NCBI Taxonomy" id="521158"/>
    <lineage>
        <taxon>Bacteria</taxon>
        <taxon>Thermotogati</taxon>
        <taxon>Deinococcota</taxon>
        <taxon>Deinococci</taxon>
        <taxon>Deinococcales</taxon>
        <taxon>Deinococcaceae</taxon>
        <taxon>Deinobacterium</taxon>
    </lineage>
</organism>
<gene>
    <name evidence="1" type="ORF">HNR42_002530</name>
</gene>
<dbReference type="EMBL" id="JACHHG010000009">
    <property type="protein sequence ID" value="MBB6099094.1"/>
    <property type="molecule type" value="Genomic_DNA"/>
</dbReference>
<name>A0A841I279_9DEIO</name>
<comment type="caution">
    <text evidence="1">The sequence shown here is derived from an EMBL/GenBank/DDBJ whole genome shotgun (WGS) entry which is preliminary data.</text>
</comment>
<dbReference type="Gene3D" id="3.30.70.1260">
    <property type="entry name" value="bacterial protein sp0830 like"/>
    <property type="match status" value="1"/>
</dbReference>
<dbReference type="Gene3D" id="3.30.70.1280">
    <property type="entry name" value="SP0830-like domains"/>
    <property type="match status" value="1"/>
</dbReference>
<proteinExistence type="predicted"/>
<dbReference type="Pfam" id="PF08002">
    <property type="entry name" value="DUF1697"/>
    <property type="match status" value="1"/>
</dbReference>
<evidence type="ECO:0000313" key="2">
    <source>
        <dbReference type="Proteomes" id="UP000569951"/>
    </source>
</evidence>
<dbReference type="AlphaFoldDB" id="A0A841I279"/>
<dbReference type="PANTHER" id="PTHR36439:SF1">
    <property type="entry name" value="DUF1697 DOMAIN-CONTAINING PROTEIN"/>
    <property type="match status" value="1"/>
</dbReference>
<evidence type="ECO:0000313" key="1">
    <source>
        <dbReference type="EMBL" id="MBB6099094.1"/>
    </source>
</evidence>
<keyword evidence="2" id="KW-1185">Reference proteome</keyword>
<dbReference type="PANTHER" id="PTHR36439">
    <property type="entry name" value="BLL4334 PROTEIN"/>
    <property type="match status" value="1"/>
</dbReference>
<accession>A0A841I279</accession>